<dbReference type="HOGENOM" id="CLU_714019_0_0_1"/>
<dbReference type="STRING" id="1290391.M7U009"/>
<sequence length="449" mass="52085">MTTLSDKRKFSGMDIRLVTDIHEDNNSKTFDMHSPAESGISKDMEMKVFGDSQITPLTDTPTTPLKDTSTASLKDKSTAPLINTLTTESKDTSFTPPTGHWDIGDTIRYGDKKWMILRNDHKWHEHEGPEEYMLENFDIKKIEFFREQEICMGSGEEFIIGKSWTGYRHFEESTLDAIFEKYKLGSEDETKLKKLVKSIMKGKVKPTNVACFALGSFHRLYNEPKRSFEQFAVLLKLMEILEISPNARNVMQDPEFSPADARFFAKYGFETVLDPEGFNSINQETLVVQIGGYGFLDERAMEGHWPAVYIKMGFPFITGGHILDNRSLFEKQIWERLNDRERGSFKSLFEKEKVKAWWEYKMRRAFMKRSYSYKDIPKVGICDSMAFTQLFWRKTAVGERSRCIGMAGGIARAALQLLKDTAYYVWLIRHKPEFTEEEEEEEEEEDDDV</sequence>
<dbReference type="OrthoDB" id="5318346at2759"/>
<dbReference type="Proteomes" id="UP000012045">
    <property type="component" value="Unassembled WGS sequence"/>
</dbReference>
<gene>
    <name evidence="3" type="ORF">BcDW1_4539</name>
</gene>
<feature type="domain" description="SRR1-like" evidence="2">
    <location>
        <begin position="195"/>
        <end position="311"/>
    </location>
</feature>
<evidence type="ECO:0000313" key="3">
    <source>
        <dbReference type="EMBL" id="EMR86900.1"/>
    </source>
</evidence>
<evidence type="ECO:0000259" key="2">
    <source>
        <dbReference type="Pfam" id="PF07985"/>
    </source>
</evidence>
<feature type="compositionally biased region" description="Low complexity" evidence="1">
    <location>
        <begin position="55"/>
        <end position="70"/>
    </location>
</feature>
<name>M7U009_BOTF1</name>
<protein>
    <recommendedName>
        <fullName evidence="2">SRR1-like domain-containing protein</fullName>
    </recommendedName>
</protein>
<reference evidence="4" key="1">
    <citation type="journal article" date="2013" name="Genome Announc.">
        <title>Draft genome sequence of Botrytis cinerea BcDW1, inoculum for noble rot of grape berries.</title>
        <authorList>
            <person name="Blanco-Ulate B."/>
            <person name="Allen G."/>
            <person name="Powell A.L."/>
            <person name="Cantu D."/>
        </authorList>
    </citation>
    <scope>NUCLEOTIDE SEQUENCE [LARGE SCALE GENOMIC DNA]</scope>
    <source>
        <strain evidence="4">BcDW1</strain>
    </source>
</reference>
<accession>M7U009</accession>
<dbReference type="PANTHER" id="PTHR42080">
    <property type="entry name" value="SRR1 DOMAIN-CONTAINING PROTEIN"/>
    <property type="match status" value="1"/>
</dbReference>
<dbReference type="EMBL" id="KB707846">
    <property type="protein sequence ID" value="EMR86900.1"/>
    <property type="molecule type" value="Genomic_DNA"/>
</dbReference>
<dbReference type="Pfam" id="PF07985">
    <property type="entry name" value="SRR1"/>
    <property type="match status" value="1"/>
</dbReference>
<feature type="region of interest" description="Disordered" evidence="1">
    <location>
        <begin position="53"/>
        <end position="73"/>
    </location>
</feature>
<dbReference type="AlphaFoldDB" id="M7U009"/>
<dbReference type="PANTHER" id="PTHR42080:SF1">
    <property type="entry name" value="SRR1-LIKE DOMAIN-CONTAINING PROTEIN"/>
    <property type="match status" value="1"/>
</dbReference>
<proteinExistence type="predicted"/>
<organism evidence="3 4">
    <name type="scientific">Botryotinia fuckeliana (strain BcDW1)</name>
    <name type="common">Noble rot fungus</name>
    <name type="synonym">Botrytis cinerea</name>
    <dbReference type="NCBI Taxonomy" id="1290391"/>
    <lineage>
        <taxon>Eukaryota</taxon>
        <taxon>Fungi</taxon>
        <taxon>Dikarya</taxon>
        <taxon>Ascomycota</taxon>
        <taxon>Pezizomycotina</taxon>
        <taxon>Leotiomycetes</taxon>
        <taxon>Helotiales</taxon>
        <taxon>Sclerotiniaceae</taxon>
        <taxon>Botrytis</taxon>
    </lineage>
</organism>
<evidence type="ECO:0000256" key="1">
    <source>
        <dbReference type="SAM" id="MobiDB-lite"/>
    </source>
</evidence>
<evidence type="ECO:0000313" key="4">
    <source>
        <dbReference type="Proteomes" id="UP000012045"/>
    </source>
</evidence>
<dbReference type="InterPro" id="IPR012942">
    <property type="entry name" value="SRR1-like"/>
</dbReference>